<evidence type="ECO:0000259" key="4">
    <source>
        <dbReference type="SMART" id="SM01318"/>
    </source>
</evidence>
<gene>
    <name evidence="6" type="primary">LOC131801248</name>
</gene>
<evidence type="ECO:0000256" key="3">
    <source>
        <dbReference type="SAM" id="SignalP"/>
    </source>
</evidence>
<accession>A0ABM3UQ73</accession>
<evidence type="ECO:0000256" key="1">
    <source>
        <dbReference type="ARBA" id="ARBA00004613"/>
    </source>
</evidence>
<dbReference type="Pfam" id="PF15430">
    <property type="entry name" value="SVWC"/>
    <property type="match status" value="1"/>
</dbReference>
<keyword evidence="2" id="KW-0964">Secreted</keyword>
<feature type="signal peptide" evidence="3">
    <location>
        <begin position="1"/>
        <end position="18"/>
    </location>
</feature>
<evidence type="ECO:0000256" key="2">
    <source>
        <dbReference type="ARBA" id="ARBA00022525"/>
    </source>
</evidence>
<evidence type="ECO:0000313" key="6">
    <source>
        <dbReference type="RefSeq" id="XP_058975685.1"/>
    </source>
</evidence>
<feature type="chain" id="PRO_5045984458" evidence="3">
    <location>
        <begin position="19"/>
        <end position="102"/>
    </location>
</feature>
<dbReference type="GeneID" id="131801248"/>
<protein>
    <submittedName>
        <fullName evidence="6">Uncharacterized protein LOC131801248</fullName>
    </submittedName>
</protein>
<evidence type="ECO:0000313" key="5">
    <source>
        <dbReference type="Proteomes" id="UP001652621"/>
    </source>
</evidence>
<keyword evidence="3" id="KW-0732">Signal</keyword>
<feature type="domain" description="Single" evidence="4">
    <location>
        <begin position="34"/>
        <end position="102"/>
    </location>
</feature>
<name>A0ABM3UQ73_MUSDO</name>
<comment type="subcellular location">
    <subcellularLocation>
        <location evidence="1">Secreted</location>
    </subcellularLocation>
</comment>
<sequence length="102" mass="11275">MKSLIFVLLFALISTTFSAEISGYFSDADFPGACYYDDLLVWPDDMGHPKNGKCERLYCLNEEGYGKLLSCGVSKPPLGCKFGDVIAPNANYPDCCKREIIC</sequence>
<organism evidence="5 6">
    <name type="scientific">Musca domestica</name>
    <name type="common">House fly</name>
    <dbReference type="NCBI Taxonomy" id="7370"/>
    <lineage>
        <taxon>Eukaryota</taxon>
        <taxon>Metazoa</taxon>
        <taxon>Ecdysozoa</taxon>
        <taxon>Arthropoda</taxon>
        <taxon>Hexapoda</taxon>
        <taxon>Insecta</taxon>
        <taxon>Pterygota</taxon>
        <taxon>Neoptera</taxon>
        <taxon>Endopterygota</taxon>
        <taxon>Diptera</taxon>
        <taxon>Brachycera</taxon>
        <taxon>Muscomorpha</taxon>
        <taxon>Muscoidea</taxon>
        <taxon>Muscidae</taxon>
        <taxon>Musca</taxon>
    </lineage>
</organism>
<dbReference type="SMART" id="SM01318">
    <property type="entry name" value="SVWC"/>
    <property type="match status" value="1"/>
</dbReference>
<dbReference type="Proteomes" id="UP001652621">
    <property type="component" value="Unplaced"/>
</dbReference>
<proteinExistence type="predicted"/>
<dbReference type="InterPro" id="IPR029277">
    <property type="entry name" value="SVWC_dom"/>
</dbReference>
<dbReference type="RefSeq" id="XP_058975685.1">
    <property type="nucleotide sequence ID" value="XM_059119702.1"/>
</dbReference>
<keyword evidence="5" id="KW-1185">Reference proteome</keyword>
<reference evidence="6" key="1">
    <citation type="submission" date="2025-08" db="UniProtKB">
        <authorList>
            <consortium name="RefSeq"/>
        </authorList>
    </citation>
    <scope>IDENTIFICATION</scope>
    <source>
        <strain evidence="6">Aabys</strain>
        <tissue evidence="6">Whole body</tissue>
    </source>
</reference>